<dbReference type="AlphaFoldDB" id="A0A9P9YBU5"/>
<evidence type="ECO:0000256" key="1">
    <source>
        <dbReference type="SAM" id="MobiDB-lite"/>
    </source>
</evidence>
<evidence type="ECO:0000313" key="3">
    <source>
        <dbReference type="Proteomes" id="UP001059596"/>
    </source>
</evidence>
<dbReference type="EMBL" id="JAMKOV010000081">
    <property type="protein sequence ID" value="KAI8034092.1"/>
    <property type="molecule type" value="Genomic_DNA"/>
</dbReference>
<feature type="region of interest" description="Disordered" evidence="1">
    <location>
        <begin position="255"/>
        <end position="292"/>
    </location>
</feature>
<accession>A0A9P9YBU5</accession>
<name>A0A9P9YBU5_9MUSC</name>
<protein>
    <submittedName>
        <fullName evidence="2">Uncharacterized protein</fullName>
    </submittedName>
</protein>
<reference evidence="2" key="1">
    <citation type="journal article" date="2023" name="Genome Biol. Evol.">
        <title>Long-read-based Genome Assembly of Drosophila gunungcola Reveals Fewer Chemosensory Genes in Flower-breeding Species.</title>
        <authorList>
            <person name="Negi A."/>
            <person name="Liao B.Y."/>
            <person name="Yeh S.D."/>
        </authorList>
    </citation>
    <scope>NUCLEOTIDE SEQUENCE</scope>
    <source>
        <strain evidence="2">Sukarami</strain>
    </source>
</reference>
<dbReference type="Proteomes" id="UP001059596">
    <property type="component" value="Unassembled WGS sequence"/>
</dbReference>
<comment type="caution">
    <text evidence="2">The sequence shown here is derived from an EMBL/GenBank/DDBJ whole genome shotgun (WGS) entry which is preliminary data.</text>
</comment>
<proteinExistence type="predicted"/>
<feature type="region of interest" description="Disordered" evidence="1">
    <location>
        <begin position="35"/>
        <end position="65"/>
    </location>
</feature>
<feature type="compositionally biased region" description="Low complexity" evidence="1">
    <location>
        <begin position="39"/>
        <end position="65"/>
    </location>
</feature>
<gene>
    <name evidence="2" type="ORF">M5D96_013126</name>
</gene>
<feature type="compositionally biased region" description="Low complexity" evidence="1">
    <location>
        <begin position="86"/>
        <end position="111"/>
    </location>
</feature>
<feature type="region of interest" description="Disordered" evidence="1">
    <location>
        <begin position="82"/>
        <end position="111"/>
    </location>
</feature>
<feature type="compositionally biased region" description="Polar residues" evidence="1">
    <location>
        <begin position="255"/>
        <end position="268"/>
    </location>
</feature>
<sequence>MQQAIQTISTQSDIAKIMQPHSAQNMILPAIKKNKKYAQQVPSSKPQSLQQPLQQQHSHPTSQHQFQINKAYNVVSIHKATAQNAHQSPHLTHQQQPPSHHLQQTQQHQQSYANVVNRSISGSGPVGAQQSTVMCNSSNILTVNSCQLNSGDMNSTAIYNLSSHRALPGSLDGNVCFLNVPDISKNGTNIGGATVVSSNSIPGVGNGTSSCNGASSNSQITLPNSHMGTTMSVTLGTTTAGTTYMHDKNIYVSTGNNSSGNARSNPQSGGIFRGPPPTSNAQRGPSGGATRHVHVQPMFSQPIHQNMVLQPYTQYNPRQQTFPASHLQYAPGPMPYYQYQYVPTLQQQPPPHARSAVAVNTNVNVGNTLQPVQSGPNGPLPGPGASSSQLQLLTSTVQPGANTVMGVGGPGSGMGQVGVPNMVGVGVMPTSVPPQPVQVQPASRRRHQHRLQIIDPATKKNILDDFDKNQYQ</sequence>
<keyword evidence="3" id="KW-1185">Reference proteome</keyword>
<evidence type="ECO:0000313" key="2">
    <source>
        <dbReference type="EMBL" id="KAI8034092.1"/>
    </source>
</evidence>
<feature type="region of interest" description="Disordered" evidence="1">
    <location>
        <begin position="367"/>
        <end position="388"/>
    </location>
</feature>
<organism evidence="2 3">
    <name type="scientific">Drosophila gunungcola</name>
    <name type="common">fruit fly</name>
    <dbReference type="NCBI Taxonomy" id="103775"/>
    <lineage>
        <taxon>Eukaryota</taxon>
        <taxon>Metazoa</taxon>
        <taxon>Ecdysozoa</taxon>
        <taxon>Arthropoda</taxon>
        <taxon>Hexapoda</taxon>
        <taxon>Insecta</taxon>
        <taxon>Pterygota</taxon>
        <taxon>Neoptera</taxon>
        <taxon>Endopterygota</taxon>
        <taxon>Diptera</taxon>
        <taxon>Brachycera</taxon>
        <taxon>Muscomorpha</taxon>
        <taxon>Ephydroidea</taxon>
        <taxon>Drosophilidae</taxon>
        <taxon>Drosophila</taxon>
        <taxon>Sophophora</taxon>
    </lineage>
</organism>